<dbReference type="SUPFAM" id="SSF55154">
    <property type="entry name" value="CYTH-like phosphatases"/>
    <property type="match status" value="1"/>
</dbReference>
<dbReference type="InterPro" id="IPR033469">
    <property type="entry name" value="CYTH-like_dom_sf"/>
</dbReference>
<evidence type="ECO:0000259" key="1">
    <source>
        <dbReference type="Pfam" id="PF09359"/>
    </source>
</evidence>
<keyword evidence="3" id="KW-1185">Reference proteome</keyword>
<evidence type="ECO:0000313" key="2">
    <source>
        <dbReference type="EMBL" id="MDR7345960.1"/>
    </source>
</evidence>
<reference evidence="2 3" key="1">
    <citation type="submission" date="2023-07" db="EMBL/GenBank/DDBJ databases">
        <title>Sequencing the genomes of 1000 actinobacteria strains.</title>
        <authorList>
            <person name="Klenk H.-P."/>
        </authorList>
    </citation>
    <scope>NUCLEOTIDE SEQUENCE [LARGE SCALE GENOMIC DNA]</scope>
    <source>
        <strain evidence="2 3">DSM 22966</strain>
    </source>
</reference>
<sequence>MNHTVIKPPTPSQSRLALEAAVSDRTTIALADVVENAALQTRVDKKFLLTPEQFANFTARLGPEFSVMQIDGLRTFRYRSTYFDTADFEQYRAHRQGRRRRYKVRSRTYVDSELCMFEIKTKGRRGATIKHRREQSIDQAHELTPQNVEFTAQVLATEYGEQVPELHPVMHNAYRRATFVNAVNGERVTCDVELQYSNTATAVHGPDMVIVETKSADGQGAADRALADLGIRPVSMSKYCLGVAALHPELPANKWSRLLTRHDWVRAA</sequence>
<feature type="domain" description="VTC" evidence="1">
    <location>
        <begin position="42"/>
        <end position="247"/>
    </location>
</feature>
<dbReference type="EMBL" id="JAVDYJ010000001">
    <property type="protein sequence ID" value="MDR7345960.1"/>
    <property type="molecule type" value="Genomic_DNA"/>
</dbReference>
<dbReference type="CDD" id="cd07750">
    <property type="entry name" value="PolyPPase_VTC_like"/>
    <property type="match status" value="1"/>
</dbReference>
<comment type="caution">
    <text evidence="2">The sequence shown here is derived from an EMBL/GenBank/DDBJ whole genome shotgun (WGS) entry which is preliminary data.</text>
</comment>
<dbReference type="InterPro" id="IPR042267">
    <property type="entry name" value="VTC_sf"/>
</dbReference>
<dbReference type="Pfam" id="PF09359">
    <property type="entry name" value="VTC"/>
    <property type="match status" value="1"/>
</dbReference>
<dbReference type="RefSeq" id="WP_310170295.1">
    <property type="nucleotide sequence ID" value="NZ_BAABHE010000002.1"/>
</dbReference>
<protein>
    <recommendedName>
        <fullName evidence="1">VTC domain-containing protein</fullName>
    </recommendedName>
</protein>
<proteinExistence type="predicted"/>
<dbReference type="InterPro" id="IPR018966">
    <property type="entry name" value="VTC_domain"/>
</dbReference>
<name>A0ABU2AX88_9MICC</name>
<dbReference type="Gene3D" id="3.20.100.30">
    <property type="entry name" value="VTC, catalytic tunnel domain"/>
    <property type="match status" value="1"/>
</dbReference>
<accession>A0ABU2AX88</accession>
<organism evidence="2 3">
    <name type="scientific">Enteractinococcus fodinae</name>
    <dbReference type="NCBI Taxonomy" id="684663"/>
    <lineage>
        <taxon>Bacteria</taxon>
        <taxon>Bacillati</taxon>
        <taxon>Actinomycetota</taxon>
        <taxon>Actinomycetes</taxon>
        <taxon>Micrococcales</taxon>
        <taxon>Micrococcaceae</taxon>
    </lineage>
</organism>
<gene>
    <name evidence="2" type="ORF">J2S62_000217</name>
</gene>
<dbReference type="Proteomes" id="UP001183794">
    <property type="component" value="Unassembled WGS sequence"/>
</dbReference>
<evidence type="ECO:0000313" key="3">
    <source>
        <dbReference type="Proteomes" id="UP001183794"/>
    </source>
</evidence>